<evidence type="ECO:0000313" key="2">
    <source>
        <dbReference type="Proteomes" id="UP000553776"/>
    </source>
</evidence>
<organism evidence="1 2">
    <name type="scientific">Cohnella xylanilytica</name>
    <dbReference type="NCBI Taxonomy" id="557555"/>
    <lineage>
        <taxon>Bacteria</taxon>
        <taxon>Bacillati</taxon>
        <taxon>Bacillota</taxon>
        <taxon>Bacilli</taxon>
        <taxon>Bacillales</taxon>
        <taxon>Paenibacillaceae</taxon>
        <taxon>Cohnella</taxon>
    </lineage>
</organism>
<dbReference type="EMBL" id="JACJVR010000090">
    <property type="protein sequence ID" value="MBB6694415.1"/>
    <property type="molecule type" value="Genomic_DNA"/>
</dbReference>
<dbReference type="Proteomes" id="UP000553776">
    <property type="component" value="Unassembled WGS sequence"/>
</dbReference>
<accession>A0A841U1K5</accession>
<sequence length="107" mass="12375">MLDNPIMVVGGTMKFSDLKSTDNPKEYSIGKAFVWLAMLKKKQVPIKWYKPNKAGTKVDFILPRKQEEWDESYDSLKKFLVSTNSMYGTDLELTKEEQPHDNDTQTP</sequence>
<dbReference type="AlphaFoldDB" id="A0A841U1K5"/>
<gene>
    <name evidence="1" type="ORF">H7B90_23745</name>
</gene>
<dbReference type="RefSeq" id="WP_185138382.1">
    <property type="nucleotide sequence ID" value="NZ_JACJVR010000090.1"/>
</dbReference>
<comment type="caution">
    <text evidence="1">The sequence shown here is derived from an EMBL/GenBank/DDBJ whole genome shotgun (WGS) entry which is preliminary data.</text>
</comment>
<protein>
    <submittedName>
        <fullName evidence="1">Uncharacterized protein</fullName>
    </submittedName>
</protein>
<reference evidence="1 2" key="1">
    <citation type="submission" date="2020-08" db="EMBL/GenBank/DDBJ databases">
        <title>Cohnella phylogeny.</title>
        <authorList>
            <person name="Dunlap C."/>
        </authorList>
    </citation>
    <scope>NUCLEOTIDE SEQUENCE [LARGE SCALE GENOMIC DNA]</scope>
    <source>
        <strain evidence="1 2">DSM 25239</strain>
    </source>
</reference>
<keyword evidence="2" id="KW-1185">Reference proteome</keyword>
<name>A0A841U1K5_9BACL</name>
<evidence type="ECO:0000313" key="1">
    <source>
        <dbReference type="EMBL" id="MBB6694415.1"/>
    </source>
</evidence>
<proteinExistence type="predicted"/>